<evidence type="ECO:0000256" key="6">
    <source>
        <dbReference type="ARBA" id="ARBA00023136"/>
    </source>
</evidence>
<name>A0AAE3EM41_9FLAO</name>
<dbReference type="InterPro" id="IPR036942">
    <property type="entry name" value="Beta-barrel_TonB_sf"/>
</dbReference>
<evidence type="ECO:0000256" key="4">
    <source>
        <dbReference type="ARBA" id="ARBA00022692"/>
    </source>
</evidence>
<comment type="subcellular location">
    <subcellularLocation>
        <location evidence="1 8">Cell outer membrane</location>
        <topology evidence="1 8">Multi-pass membrane protein</topology>
    </subcellularLocation>
</comment>
<gene>
    <name evidence="11" type="ORF">L3X37_03895</name>
</gene>
<dbReference type="InterPro" id="IPR023996">
    <property type="entry name" value="TonB-dep_OMP_SusC/RagA"/>
</dbReference>
<evidence type="ECO:0000256" key="7">
    <source>
        <dbReference type="ARBA" id="ARBA00023237"/>
    </source>
</evidence>
<dbReference type="Pfam" id="PF13715">
    <property type="entry name" value="CarbopepD_reg_2"/>
    <property type="match status" value="1"/>
</dbReference>
<evidence type="ECO:0000256" key="5">
    <source>
        <dbReference type="ARBA" id="ARBA00022729"/>
    </source>
</evidence>
<dbReference type="PROSITE" id="PS52016">
    <property type="entry name" value="TONB_DEPENDENT_REC_3"/>
    <property type="match status" value="1"/>
</dbReference>
<dbReference type="SUPFAM" id="SSF49464">
    <property type="entry name" value="Carboxypeptidase regulatory domain-like"/>
    <property type="match status" value="1"/>
</dbReference>
<dbReference type="InterPro" id="IPR008969">
    <property type="entry name" value="CarboxyPept-like_regulatory"/>
</dbReference>
<dbReference type="Pfam" id="PF07715">
    <property type="entry name" value="Plug"/>
    <property type="match status" value="1"/>
</dbReference>
<comment type="similarity">
    <text evidence="8">Belongs to the TonB-dependent receptor family.</text>
</comment>
<dbReference type="Proteomes" id="UP001199795">
    <property type="component" value="Unassembled WGS sequence"/>
</dbReference>
<dbReference type="InterPro" id="IPR023997">
    <property type="entry name" value="TonB-dep_OMP_SusC/RagA_CS"/>
</dbReference>
<dbReference type="AlphaFoldDB" id="A0AAE3EM41"/>
<dbReference type="RefSeq" id="WP_237238867.1">
    <property type="nucleotide sequence ID" value="NZ_JAKKDU010000004.1"/>
</dbReference>
<evidence type="ECO:0000256" key="2">
    <source>
        <dbReference type="ARBA" id="ARBA00022448"/>
    </source>
</evidence>
<evidence type="ECO:0000313" key="12">
    <source>
        <dbReference type="Proteomes" id="UP001199795"/>
    </source>
</evidence>
<dbReference type="Gene3D" id="2.170.130.10">
    <property type="entry name" value="TonB-dependent receptor, plug domain"/>
    <property type="match status" value="1"/>
</dbReference>
<evidence type="ECO:0000313" key="11">
    <source>
        <dbReference type="EMBL" id="MCF7567506.1"/>
    </source>
</evidence>
<dbReference type="EMBL" id="JAKKDU010000004">
    <property type="protein sequence ID" value="MCF7567506.1"/>
    <property type="molecule type" value="Genomic_DNA"/>
</dbReference>
<proteinExistence type="inferred from homology"/>
<feature type="domain" description="TonB-dependent receptor plug" evidence="10">
    <location>
        <begin position="117"/>
        <end position="242"/>
    </location>
</feature>
<evidence type="ECO:0000256" key="1">
    <source>
        <dbReference type="ARBA" id="ARBA00004571"/>
    </source>
</evidence>
<dbReference type="InterPro" id="IPR037066">
    <property type="entry name" value="Plug_dom_sf"/>
</dbReference>
<dbReference type="FunFam" id="2.60.40.1120:FF:000003">
    <property type="entry name" value="Outer membrane protein Omp121"/>
    <property type="match status" value="1"/>
</dbReference>
<dbReference type="Gene3D" id="2.40.170.20">
    <property type="entry name" value="TonB-dependent receptor, beta-barrel domain"/>
    <property type="match status" value="1"/>
</dbReference>
<dbReference type="NCBIfam" id="TIGR04056">
    <property type="entry name" value="OMP_RagA_SusC"/>
    <property type="match status" value="1"/>
</dbReference>
<keyword evidence="5 9" id="KW-0732">Signal</keyword>
<keyword evidence="6 8" id="KW-0472">Membrane</keyword>
<dbReference type="InterPro" id="IPR039426">
    <property type="entry name" value="TonB-dep_rcpt-like"/>
</dbReference>
<accession>A0AAE3EM41</accession>
<evidence type="ECO:0000256" key="9">
    <source>
        <dbReference type="SAM" id="SignalP"/>
    </source>
</evidence>
<protein>
    <submittedName>
        <fullName evidence="11">SusC/RagA family TonB-linked outer membrane protein</fullName>
    </submittedName>
</protein>
<keyword evidence="3 8" id="KW-1134">Transmembrane beta strand</keyword>
<keyword evidence="12" id="KW-1185">Reference proteome</keyword>
<dbReference type="NCBIfam" id="TIGR04057">
    <property type="entry name" value="SusC_RagA_signa"/>
    <property type="match status" value="1"/>
</dbReference>
<dbReference type="PANTHER" id="PTHR30069:SF29">
    <property type="entry name" value="HEMOGLOBIN AND HEMOGLOBIN-HAPTOGLOBIN-BINDING PROTEIN 1-RELATED"/>
    <property type="match status" value="1"/>
</dbReference>
<dbReference type="GO" id="GO:0009279">
    <property type="term" value="C:cell outer membrane"/>
    <property type="evidence" value="ECO:0007669"/>
    <property type="project" value="UniProtKB-SubCell"/>
</dbReference>
<dbReference type="GO" id="GO:0044718">
    <property type="term" value="P:siderophore transmembrane transport"/>
    <property type="evidence" value="ECO:0007669"/>
    <property type="project" value="TreeGrafter"/>
</dbReference>
<sequence length="1074" mass="116230">MKTKFSGMLTLLLAFVVQFSFAQEKTISGTVSDETGLPLPGTTVLVKGTSSGTSTDFDGNYSIDASTGDILVFSFVGYTSQEITVGSSNTINVTMQEDAAVLEEVVVTAQGIRREKKALGYAVTTLDSEQVESRPEADIARVLSGKVAGVNVVGTGGLAGSGTNIIIRGPGSITQNNQPLFVVNGVPFSSSTNAESNVTTGNGSVSASSRFLDLDPNNIESMSVLKGLSATALYGEQGRNGVILITTKTGSTANIDKGFEITVNQSTFFSKISNLPDYQNTYGQGGDNSTNVGFVGTWGGRFDSNTMVRHHYNVGRLAASFPEFQGVNVLYQPFKDNVKDFFNTGIGYTTSLNASKSSENVSYNINFGRTREDGFVPGNSFDRLNFGLGGNIKLSNKFSVSGSFNYVNSGFKTPPVAANSGTGNFSIFERTMFIPRSFDLNGLPYQDPITGASVYYRTDQENPLWLVANSQESIDVDRFYNSVSTTFDISDIYSLTYRLGYDTYTEKQQFYMNKGGVASIQANQGFLKTTSGTNRIWDHSILFNINGEQITDNISLNGTIGLNSNSESFEKFGIFSQNQLVFGLIDHNNFVSQSNVDPFGSELDFMQKVNRLGIFGQLEFGYEDYLYLTVAGRNDWISTVESANRSLFYPSASISFIPTAAIDGLKSDGLNYLKFRFGFGSSAGFPGPYNTRGAFSLSTAALTTGGGVPINTISPSTVAPNPDLKPELHEELEAGIEARFWRNRISLEASVYKRNSEDQIVAVNLASSSGSRTSVQNLGELETKGIEIDLGISPFKGNDGKFQWDSNYSFTAFENEVITTDGNGNELFIAGFSNLGNYAIEGQPLGVIRGSYAVRDDNGNYMINPTTGNIIDSDAIGLDNAVIGDPNPDWKLTTINTFRYGNLSLSAQVEYTHGGDFSSNTIDNLLRRGVTKDTDQREGTLVVPGFLANPSTGEPLVDGNGNQIPNNIQLGANEIYFLNFLDPAGQAIYDGSVVRLREISLSYDLPNKLLEKTPFGSLSFTVLGNNLWYWAPNVPEHTNFDPEVISTGVGNGQGLEFQTAPTSKKFSFSIKATF</sequence>
<dbReference type="SUPFAM" id="SSF56935">
    <property type="entry name" value="Porins"/>
    <property type="match status" value="1"/>
</dbReference>
<dbReference type="PANTHER" id="PTHR30069">
    <property type="entry name" value="TONB-DEPENDENT OUTER MEMBRANE RECEPTOR"/>
    <property type="match status" value="1"/>
</dbReference>
<dbReference type="GO" id="GO:0015344">
    <property type="term" value="F:siderophore uptake transmembrane transporter activity"/>
    <property type="evidence" value="ECO:0007669"/>
    <property type="project" value="TreeGrafter"/>
</dbReference>
<keyword evidence="4 8" id="KW-0812">Transmembrane</keyword>
<reference evidence="11" key="1">
    <citation type="submission" date="2022-01" db="EMBL/GenBank/DDBJ databases">
        <title>Draft genome sequence of Sabulilitoribacter arenilitoris KCTC 52401.</title>
        <authorList>
            <person name="Oh J.-S."/>
        </authorList>
    </citation>
    <scope>NUCLEOTIDE SEQUENCE</scope>
    <source>
        <strain evidence="11">HMF6543</strain>
    </source>
</reference>
<keyword evidence="7 8" id="KW-0998">Cell outer membrane</keyword>
<feature type="signal peptide" evidence="9">
    <location>
        <begin position="1"/>
        <end position="22"/>
    </location>
</feature>
<organism evidence="11 12">
    <name type="scientific">Wocania arenilitoris</name>
    <dbReference type="NCBI Taxonomy" id="2044858"/>
    <lineage>
        <taxon>Bacteria</taxon>
        <taxon>Pseudomonadati</taxon>
        <taxon>Bacteroidota</taxon>
        <taxon>Flavobacteriia</taxon>
        <taxon>Flavobacteriales</taxon>
        <taxon>Flavobacteriaceae</taxon>
        <taxon>Wocania</taxon>
    </lineage>
</organism>
<comment type="caution">
    <text evidence="11">The sequence shown here is derived from an EMBL/GenBank/DDBJ whole genome shotgun (WGS) entry which is preliminary data.</text>
</comment>
<feature type="chain" id="PRO_5042255646" evidence="9">
    <location>
        <begin position="23"/>
        <end position="1074"/>
    </location>
</feature>
<evidence type="ECO:0000256" key="3">
    <source>
        <dbReference type="ARBA" id="ARBA00022452"/>
    </source>
</evidence>
<dbReference type="Gene3D" id="2.60.40.1120">
    <property type="entry name" value="Carboxypeptidase-like, regulatory domain"/>
    <property type="match status" value="1"/>
</dbReference>
<evidence type="ECO:0000256" key="8">
    <source>
        <dbReference type="PROSITE-ProRule" id="PRU01360"/>
    </source>
</evidence>
<evidence type="ECO:0000259" key="10">
    <source>
        <dbReference type="Pfam" id="PF07715"/>
    </source>
</evidence>
<dbReference type="InterPro" id="IPR012910">
    <property type="entry name" value="Plug_dom"/>
</dbReference>
<keyword evidence="2 8" id="KW-0813">Transport</keyword>